<evidence type="ECO:0000313" key="3">
    <source>
        <dbReference type="Proteomes" id="UP001149163"/>
    </source>
</evidence>
<dbReference type="EMBL" id="JAPQKN010000001">
    <property type="protein sequence ID" value="KAJ5174459.1"/>
    <property type="molecule type" value="Genomic_DNA"/>
</dbReference>
<dbReference type="Proteomes" id="UP001149163">
    <property type="component" value="Unassembled WGS sequence"/>
</dbReference>
<sequence length="222" mass="24465">MAAIDATPEKRKKVTSQVAGQASATKGDKPRMYISCHVLVLQLSATSPSRTPPKLYATTTVHLGCSSWRPFVPTLPFAFTWTPTELYLCISESILRTYRIIFPALSPVRPNATEKEPASQAAFNVLVPEESILLPRSARIRSVQFFPPATAGGNATVVIGPRYGKHPAPSIGIYLQEKDLGAWVAADPAMIGRRLCMPEDRWTGEFEDFDELQDCDIIPFDD</sequence>
<reference evidence="2" key="2">
    <citation type="journal article" date="2023" name="IMA Fungus">
        <title>Comparative genomic study of the Penicillium genus elucidates a diverse pangenome and 15 lateral gene transfer events.</title>
        <authorList>
            <person name="Petersen C."/>
            <person name="Sorensen T."/>
            <person name="Nielsen M.R."/>
            <person name="Sondergaard T.E."/>
            <person name="Sorensen J.L."/>
            <person name="Fitzpatrick D.A."/>
            <person name="Frisvad J.C."/>
            <person name="Nielsen K.L."/>
        </authorList>
    </citation>
    <scope>NUCLEOTIDE SEQUENCE</scope>
    <source>
        <strain evidence="2">IBT 26290</strain>
    </source>
</reference>
<dbReference type="AlphaFoldDB" id="A0A9W9IBD2"/>
<dbReference type="OrthoDB" id="21416at2759"/>
<feature type="region of interest" description="Disordered" evidence="1">
    <location>
        <begin position="1"/>
        <end position="23"/>
    </location>
</feature>
<keyword evidence="3" id="KW-1185">Reference proteome</keyword>
<protein>
    <submittedName>
        <fullName evidence="2">Uncharacterized protein</fullName>
    </submittedName>
</protein>
<accession>A0A9W9IBD2</accession>
<gene>
    <name evidence="2" type="ORF">N7482_000336</name>
</gene>
<reference evidence="2" key="1">
    <citation type="submission" date="2022-11" db="EMBL/GenBank/DDBJ databases">
        <authorList>
            <person name="Petersen C."/>
        </authorList>
    </citation>
    <scope>NUCLEOTIDE SEQUENCE</scope>
    <source>
        <strain evidence="2">IBT 26290</strain>
    </source>
</reference>
<comment type="caution">
    <text evidence="2">The sequence shown here is derived from an EMBL/GenBank/DDBJ whole genome shotgun (WGS) entry which is preliminary data.</text>
</comment>
<evidence type="ECO:0000256" key="1">
    <source>
        <dbReference type="SAM" id="MobiDB-lite"/>
    </source>
</evidence>
<dbReference type="GeneID" id="81421637"/>
<name>A0A9W9IBD2_9EURO</name>
<dbReference type="RefSeq" id="XP_056546067.1">
    <property type="nucleotide sequence ID" value="XM_056682461.1"/>
</dbReference>
<organism evidence="2 3">
    <name type="scientific">Penicillium canariense</name>
    <dbReference type="NCBI Taxonomy" id="189055"/>
    <lineage>
        <taxon>Eukaryota</taxon>
        <taxon>Fungi</taxon>
        <taxon>Dikarya</taxon>
        <taxon>Ascomycota</taxon>
        <taxon>Pezizomycotina</taxon>
        <taxon>Eurotiomycetes</taxon>
        <taxon>Eurotiomycetidae</taxon>
        <taxon>Eurotiales</taxon>
        <taxon>Aspergillaceae</taxon>
        <taxon>Penicillium</taxon>
    </lineage>
</organism>
<evidence type="ECO:0000313" key="2">
    <source>
        <dbReference type="EMBL" id="KAJ5174459.1"/>
    </source>
</evidence>
<proteinExistence type="predicted"/>